<dbReference type="GO" id="GO:0046983">
    <property type="term" value="F:protein dimerization activity"/>
    <property type="evidence" value="ECO:0007669"/>
    <property type="project" value="InterPro"/>
</dbReference>
<proteinExistence type="predicted"/>
<sequence length="126" mass="14770">MRVLIDLPLSQTNKKEYPLLYRITLDILPIQTSAIPCEHVFSSSEQTDTDRRSNLSMFKMEELQILKFIHRKDRLNFQQSLVCTERELSVLDLSSEKVRALISRGEIDKLTAYINESWEGWGQQRP</sequence>
<evidence type="ECO:0000313" key="3">
    <source>
        <dbReference type="Proteomes" id="UP000807469"/>
    </source>
</evidence>
<evidence type="ECO:0000313" key="2">
    <source>
        <dbReference type="EMBL" id="KAF9472353.1"/>
    </source>
</evidence>
<gene>
    <name evidence="2" type="ORF">BDN70DRAFT_818801</name>
</gene>
<protein>
    <recommendedName>
        <fullName evidence="1">HAT C-terminal dimerisation domain-containing protein</fullName>
    </recommendedName>
</protein>
<evidence type="ECO:0000259" key="1">
    <source>
        <dbReference type="Pfam" id="PF05699"/>
    </source>
</evidence>
<dbReference type="Pfam" id="PF05699">
    <property type="entry name" value="Dimer_Tnp_hAT"/>
    <property type="match status" value="1"/>
</dbReference>
<dbReference type="Proteomes" id="UP000807469">
    <property type="component" value="Unassembled WGS sequence"/>
</dbReference>
<dbReference type="EMBL" id="MU155545">
    <property type="protein sequence ID" value="KAF9472353.1"/>
    <property type="molecule type" value="Genomic_DNA"/>
</dbReference>
<dbReference type="InterPro" id="IPR008906">
    <property type="entry name" value="HATC_C_dom"/>
</dbReference>
<feature type="domain" description="HAT C-terminal dimerisation" evidence="1">
    <location>
        <begin position="11"/>
        <end position="57"/>
    </location>
</feature>
<dbReference type="SUPFAM" id="SSF53098">
    <property type="entry name" value="Ribonuclease H-like"/>
    <property type="match status" value="1"/>
</dbReference>
<dbReference type="InterPro" id="IPR012337">
    <property type="entry name" value="RNaseH-like_sf"/>
</dbReference>
<dbReference type="OrthoDB" id="3262464at2759"/>
<keyword evidence="3" id="KW-1185">Reference proteome</keyword>
<dbReference type="AlphaFoldDB" id="A0A9P5YM70"/>
<accession>A0A9P5YM70</accession>
<organism evidence="2 3">
    <name type="scientific">Pholiota conissans</name>
    <dbReference type="NCBI Taxonomy" id="109636"/>
    <lineage>
        <taxon>Eukaryota</taxon>
        <taxon>Fungi</taxon>
        <taxon>Dikarya</taxon>
        <taxon>Basidiomycota</taxon>
        <taxon>Agaricomycotina</taxon>
        <taxon>Agaricomycetes</taxon>
        <taxon>Agaricomycetidae</taxon>
        <taxon>Agaricales</taxon>
        <taxon>Agaricineae</taxon>
        <taxon>Strophariaceae</taxon>
        <taxon>Pholiota</taxon>
    </lineage>
</organism>
<comment type="caution">
    <text evidence="2">The sequence shown here is derived from an EMBL/GenBank/DDBJ whole genome shotgun (WGS) entry which is preliminary data.</text>
</comment>
<name>A0A9P5YM70_9AGAR</name>
<reference evidence="2" key="1">
    <citation type="submission" date="2020-11" db="EMBL/GenBank/DDBJ databases">
        <authorList>
            <consortium name="DOE Joint Genome Institute"/>
            <person name="Ahrendt S."/>
            <person name="Riley R."/>
            <person name="Andreopoulos W."/>
            <person name="Labutti K."/>
            <person name="Pangilinan J."/>
            <person name="Ruiz-Duenas F.J."/>
            <person name="Barrasa J.M."/>
            <person name="Sanchez-Garcia M."/>
            <person name="Camarero S."/>
            <person name="Miyauchi S."/>
            <person name="Serrano A."/>
            <person name="Linde D."/>
            <person name="Babiker R."/>
            <person name="Drula E."/>
            <person name="Ayuso-Fernandez I."/>
            <person name="Pacheco R."/>
            <person name="Padilla G."/>
            <person name="Ferreira P."/>
            <person name="Barriuso J."/>
            <person name="Kellner H."/>
            <person name="Castanera R."/>
            <person name="Alfaro M."/>
            <person name="Ramirez L."/>
            <person name="Pisabarro A.G."/>
            <person name="Kuo A."/>
            <person name="Tritt A."/>
            <person name="Lipzen A."/>
            <person name="He G."/>
            <person name="Yan M."/>
            <person name="Ng V."/>
            <person name="Cullen D."/>
            <person name="Martin F."/>
            <person name="Rosso M.-N."/>
            <person name="Henrissat B."/>
            <person name="Hibbett D."/>
            <person name="Martinez A.T."/>
            <person name="Grigoriev I.V."/>
        </authorList>
    </citation>
    <scope>NUCLEOTIDE SEQUENCE</scope>
    <source>
        <strain evidence="2">CIRM-BRFM 674</strain>
    </source>
</reference>